<keyword evidence="2" id="KW-0805">Transcription regulation</keyword>
<comment type="similarity">
    <text evidence="1">Belongs to the LysR transcriptional regulatory family.</text>
</comment>
<dbReference type="PROSITE" id="PS50931">
    <property type="entry name" value="HTH_LYSR"/>
    <property type="match status" value="1"/>
</dbReference>
<evidence type="ECO:0000256" key="3">
    <source>
        <dbReference type="ARBA" id="ARBA00023125"/>
    </source>
</evidence>
<dbReference type="STRING" id="1265313.HRUBRA_01262"/>
<dbReference type="SUPFAM" id="SSF53850">
    <property type="entry name" value="Periplasmic binding protein-like II"/>
    <property type="match status" value="1"/>
</dbReference>
<sequence>MDARSQRVFLSVCSTLNFTRSAEALHLSVSAVSRTIQRLEEELGRPLLERDRRSMRLTVAGRALRDHAQRSLADWQALRRELSSESELAGEVSLFCSVTASYSVLSPVLERFRDAYPGVDIMLHTGDQADGLARVREGRDDVAVTLRPERLPSRLDFLALARSPLCLCIPTADCAVRRQLAVEAARSGAVDWASVPFIVPERGVTKVLIERWFEVQGIRRPRLYAQVAGHEAIVAMVALGLGVGFAPEIVMKSGGLASGVEALPLKEPLPELLIGLVSLASRLADPPVQALRDVAARTYPGPI</sequence>
<keyword evidence="3" id="KW-0238">DNA-binding</keyword>
<dbReference type="Gene3D" id="1.10.10.10">
    <property type="entry name" value="Winged helix-like DNA-binding domain superfamily/Winged helix DNA-binding domain"/>
    <property type="match status" value="1"/>
</dbReference>
<evidence type="ECO:0000313" key="6">
    <source>
        <dbReference type="EMBL" id="KGE04130.1"/>
    </source>
</evidence>
<dbReference type="PRINTS" id="PR00039">
    <property type="entry name" value="HTHLYSR"/>
</dbReference>
<dbReference type="InterPro" id="IPR036388">
    <property type="entry name" value="WH-like_DNA-bd_sf"/>
</dbReference>
<dbReference type="PANTHER" id="PTHR30126">
    <property type="entry name" value="HTH-TYPE TRANSCRIPTIONAL REGULATOR"/>
    <property type="match status" value="1"/>
</dbReference>
<gene>
    <name evidence="6" type="ORF">HRUBRA_01262</name>
</gene>
<dbReference type="SUPFAM" id="SSF46785">
    <property type="entry name" value="Winged helix' DNA-binding domain"/>
    <property type="match status" value="1"/>
</dbReference>
<dbReference type="Pfam" id="PF03466">
    <property type="entry name" value="LysR_substrate"/>
    <property type="match status" value="1"/>
</dbReference>
<dbReference type="GO" id="GO:0000976">
    <property type="term" value="F:transcription cis-regulatory region binding"/>
    <property type="evidence" value="ECO:0007669"/>
    <property type="project" value="TreeGrafter"/>
</dbReference>
<dbReference type="Gene3D" id="3.40.190.10">
    <property type="entry name" value="Periplasmic binding protein-like II"/>
    <property type="match status" value="2"/>
</dbReference>
<dbReference type="PANTHER" id="PTHR30126:SF81">
    <property type="entry name" value="HTH-TYPE TRANSCRIPTIONAL REGULATOR ILVY"/>
    <property type="match status" value="1"/>
</dbReference>
<dbReference type="Pfam" id="PF00126">
    <property type="entry name" value="HTH_1"/>
    <property type="match status" value="1"/>
</dbReference>
<keyword evidence="7" id="KW-1185">Reference proteome</keyword>
<dbReference type="InterPro" id="IPR036390">
    <property type="entry name" value="WH_DNA-bd_sf"/>
</dbReference>
<dbReference type="InterPro" id="IPR000847">
    <property type="entry name" value="LysR_HTH_N"/>
</dbReference>
<evidence type="ECO:0000259" key="5">
    <source>
        <dbReference type="PROSITE" id="PS50931"/>
    </source>
</evidence>
<dbReference type="Proteomes" id="UP000029640">
    <property type="component" value="Unassembled WGS sequence"/>
</dbReference>
<dbReference type="RefSeq" id="WP_035517918.1">
    <property type="nucleotide sequence ID" value="NZ_KN234793.1"/>
</dbReference>
<dbReference type="InterPro" id="IPR005119">
    <property type="entry name" value="LysR_subst-bd"/>
</dbReference>
<evidence type="ECO:0000313" key="7">
    <source>
        <dbReference type="Proteomes" id="UP000029640"/>
    </source>
</evidence>
<dbReference type="EMBL" id="AUVB01000037">
    <property type="protein sequence ID" value="KGE04130.1"/>
    <property type="molecule type" value="Genomic_DNA"/>
</dbReference>
<dbReference type="AlphaFoldDB" id="A0A095VRZ9"/>
<accession>A0A095VRZ9</accession>
<comment type="caution">
    <text evidence="6">The sequence shown here is derived from an EMBL/GenBank/DDBJ whole genome shotgun (WGS) entry which is preliminary data.</text>
</comment>
<organism evidence="6 7">
    <name type="scientific">Pseudohaliea rubra DSM 19751</name>
    <dbReference type="NCBI Taxonomy" id="1265313"/>
    <lineage>
        <taxon>Bacteria</taxon>
        <taxon>Pseudomonadati</taxon>
        <taxon>Pseudomonadota</taxon>
        <taxon>Gammaproteobacteria</taxon>
        <taxon>Cellvibrionales</taxon>
        <taxon>Halieaceae</taxon>
        <taxon>Pseudohaliea</taxon>
    </lineage>
</organism>
<dbReference type="eggNOG" id="COG0583">
    <property type="taxonomic scope" value="Bacteria"/>
</dbReference>
<evidence type="ECO:0000256" key="2">
    <source>
        <dbReference type="ARBA" id="ARBA00023015"/>
    </source>
</evidence>
<proteinExistence type="inferred from homology"/>
<feature type="domain" description="HTH lysR-type" evidence="5">
    <location>
        <begin position="1"/>
        <end position="58"/>
    </location>
</feature>
<dbReference type="GO" id="GO:0003700">
    <property type="term" value="F:DNA-binding transcription factor activity"/>
    <property type="evidence" value="ECO:0007669"/>
    <property type="project" value="InterPro"/>
</dbReference>
<dbReference type="OrthoDB" id="9803735at2"/>
<dbReference type="HOGENOM" id="CLU_039613_6_1_6"/>
<name>A0A095VRZ9_9GAMM</name>
<evidence type="ECO:0000256" key="1">
    <source>
        <dbReference type="ARBA" id="ARBA00009437"/>
    </source>
</evidence>
<keyword evidence="4" id="KW-0804">Transcription</keyword>
<dbReference type="PATRIC" id="fig|1265313.6.peg.1246"/>
<reference evidence="6 7" key="1">
    <citation type="journal article" date="2014" name="Genome Announc.">
        <title>Genome Sequence of Gammaproteobacterial Pseudohaliea rubra Type Strain DSM 19751, Isolated from Coastal Seawater of the Mediterranean Sea.</title>
        <authorList>
            <person name="Spring S."/>
            <person name="Fiebig A."/>
            <person name="Riedel T."/>
            <person name="Goker M."/>
            <person name="Klenk H.P."/>
        </authorList>
    </citation>
    <scope>NUCLEOTIDE SEQUENCE [LARGE SCALE GENOMIC DNA]</scope>
    <source>
        <strain evidence="6 7">DSM 19751</strain>
    </source>
</reference>
<protein>
    <submittedName>
        <fullName evidence="6">HTH-type transcriptional regulator IlvY</fullName>
    </submittedName>
</protein>
<evidence type="ECO:0000256" key="4">
    <source>
        <dbReference type="ARBA" id="ARBA00023163"/>
    </source>
</evidence>
<dbReference type="FunFam" id="1.10.10.10:FF:000001">
    <property type="entry name" value="LysR family transcriptional regulator"/>
    <property type="match status" value="1"/>
</dbReference>
<dbReference type="NCBIfam" id="NF008722">
    <property type="entry name" value="PRK11716.1"/>
    <property type="match status" value="1"/>
</dbReference>